<dbReference type="PANTHER" id="PTHR31008">
    <property type="entry name" value="COP1-INTERACTING PROTEIN-RELATED"/>
    <property type="match status" value="1"/>
</dbReference>
<evidence type="ECO:0000313" key="3">
    <source>
        <dbReference type="Proteomes" id="UP001346149"/>
    </source>
</evidence>
<feature type="region of interest" description="Disordered" evidence="1">
    <location>
        <begin position="656"/>
        <end position="683"/>
    </location>
</feature>
<reference evidence="2 3" key="1">
    <citation type="journal article" date="2023" name="Hortic Res">
        <title>Pangenome of water caltrop reveals structural variations and asymmetric subgenome divergence after allopolyploidization.</title>
        <authorList>
            <person name="Zhang X."/>
            <person name="Chen Y."/>
            <person name="Wang L."/>
            <person name="Yuan Y."/>
            <person name="Fang M."/>
            <person name="Shi L."/>
            <person name="Lu R."/>
            <person name="Comes H.P."/>
            <person name="Ma Y."/>
            <person name="Chen Y."/>
            <person name="Huang G."/>
            <person name="Zhou Y."/>
            <person name="Zheng Z."/>
            <person name="Qiu Y."/>
        </authorList>
    </citation>
    <scope>NUCLEOTIDE SEQUENCE [LARGE SCALE GENOMIC DNA]</scope>
    <source>
        <strain evidence="2">F231</strain>
    </source>
</reference>
<feature type="region of interest" description="Disordered" evidence="1">
    <location>
        <begin position="115"/>
        <end position="134"/>
    </location>
</feature>
<dbReference type="EMBL" id="JAXQNO010000009">
    <property type="protein sequence ID" value="KAK4791368.1"/>
    <property type="molecule type" value="Genomic_DNA"/>
</dbReference>
<feature type="compositionally biased region" description="Polar residues" evidence="1">
    <location>
        <begin position="480"/>
        <end position="502"/>
    </location>
</feature>
<feature type="compositionally biased region" description="Basic and acidic residues" evidence="1">
    <location>
        <begin position="871"/>
        <end position="909"/>
    </location>
</feature>
<feature type="compositionally biased region" description="Basic and acidic residues" evidence="1">
    <location>
        <begin position="513"/>
        <end position="547"/>
    </location>
</feature>
<accession>A0AAN7LME1</accession>
<proteinExistence type="predicted"/>
<comment type="caution">
    <text evidence="2">The sequence shown here is derived from an EMBL/GenBank/DDBJ whole genome shotgun (WGS) entry which is preliminary data.</text>
</comment>
<name>A0AAN7LME1_TRANT</name>
<dbReference type="AlphaFoldDB" id="A0AAN7LME1"/>
<dbReference type="PANTHER" id="PTHR31008:SF15">
    <property type="entry name" value="GPI-ANCHORED ADHESIN-LIKE PROTEIN"/>
    <property type="match status" value="1"/>
</dbReference>
<evidence type="ECO:0000256" key="1">
    <source>
        <dbReference type="SAM" id="MobiDB-lite"/>
    </source>
</evidence>
<feature type="compositionally biased region" description="Polar residues" evidence="1">
    <location>
        <begin position="298"/>
        <end position="308"/>
    </location>
</feature>
<organism evidence="2 3">
    <name type="scientific">Trapa natans</name>
    <name type="common">Water chestnut</name>
    <dbReference type="NCBI Taxonomy" id="22666"/>
    <lineage>
        <taxon>Eukaryota</taxon>
        <taxon>Viridiplantae</taxon>
        <taxon>Streptophyta</taxon>
        <taxon>Embryophyta</taxon>
        <taxon>Tracheophyta</taxon>
        <taxon>Spermatophyta</taxon>
        <taxon>Magnoliopsida</taxon>
        <taxon>eudicotyledons</taxon>
        <taxon>Gunneridae</taxon>
        <taxon>Pentapetalae</taxon>
        <taxon>rosids</taxon>
        <taxon>malvids</taxon>
        <taxon>Myrtales</taxon>
        <taxon>Lythraceae</taxon>
        <taxon>Trapa</taxon>
    </lineage>
</organism>
<feature type="compositionally biased region" description="Basic and acidic residues" evidence="1">
    <location>
        <begin position="279"/>
        <end position="290"/>
    </location>
</feature>
<protein>
    <submittedName>
        <fullName evidence="2">Uncharacterized protein</fullName>
    </submittedName>
</protein>
<feature type="region of interest" description="Disordered" evidence="1">
    <location>
        <begin position="421"/>
        <end position="551"/>
    </location>
</feature>
<dbReference type="Proteomes" id="UP001346149">
    <property type="component" value="Unassembled WGS sequence"/>
</dbReference>
<feature type="compositionally biased region" description="Basic and acidic residues" evidence="1">
    <location>
        <begin position="674"/>
        <end position="683"/>
    </location>
</feature>
<evidence type="ECO:0000313" key="2">
    <source>
        <dbReference type="EMBL" id="KAK4791368.1"/>
    </source>
</evidence>
<gene>
    <name evidence="2" type="ORF">SAY86_031781</name>
</gene>
<feature type="region of interest" description="Disordered" evidence="1">
    <location>
        <begin position="871"/>
        <end position="928"/>
    </location>
</feature>
<feature type="region of interest" description="Disordered" evidence="1">
    <location>
        <begin position="259"/>
        <end position="308"/>
    </location>
</feature>
<feature type="compositionally biased region" description="Basic and acidic residues" evidence="1">
    <location>
        <begin position="765"/>
        <end position="774"/>
    </location>
</feature>
<keyword evidence="3" id="KW-1185">Reference proteome</keyword>
<feature type="region of interest" description="Disordered" evidence="1">
    <location>
        <begin position="749"/>
        <end position="783"/>
    </location>
</feature>
<sequence length="928" mass="102885">MKPDAPLDYVVFQLSPKRSRCELIVSRNGQSEKLASGLVKPFIAHLKVAEEQFTQNVQFIKLEARKFNNGEKFLRKGTLERFVRFVSTPEVLELVNAFDAEMSQLEAARKIYSQGTKPQYSGDSGDKETGIATSSDSTKMGLLRAIDVRLSQVRQDLTTACAQASAAGFDPDSVSDLSLFAESFGAHRLNEACIKFLSLYQRRPELIPSEKLCLNDCGLKSSFESDMSLDDPTEDFNDPQLKTTSAVSWKNSQLTAKLNTDKSDSMTTQQSKFVGHAVNQKESDKKKGNDDTPIESPMIQTSQPTRRLSVQDRINLFESRQKENTGSGGGSKPILVKSAELRRLSSDVSSASAAAAAERAVLRRWSGASDMSLDLSAEMKDTSKEPPLCTLPSASSVSQAKNSSCTNAFEYESPNNMSITAGFDRTDTKSWTGKGSDSKFKDGGEAPTMITGLSGDCTSSGGSINMKGQLGSDFQKMPFSGQTEQGESSQHSPQNKMTTPSGSEEGGMSKIKAGSEAKMRGFYKREPRGQDAVEKAKDQTAPEKPEDQATPEIYAESLSKFSEVASKNTTRIRGENVGVRNESVTQSRLKGLRRHPRLLLEQIDGGFRHKSVDDQLKGTNANQLFPRPEHKFHASAIEQVDKRGFLGSEKLQISVEESPLHNKKTQKSVSTVPEHSERSQSKTDEILSAYGNGTFSISSRKTTERQVTSLTPPTMVVEPVQRVRQSKGNQELNEDLKMKANELEKLFAEHKLRVPADQSSSRRGKTADSQKEPTESSENSVSAVSEFLTPMQWPEQNVMVDLLRVPISLSDFSTPSSVKIDNNLDLIDSLRRNFSEPNDSRGKLYEKYMQKRDAKLREEWGSKRVEKEDKLKHMHDSLERSRAEMEARFSGAGRKDSLSSASHRMEKLRSFNSRSTMKKEQQIGLFSK</sequence>